<comment type="caution">
    <text evidence="2">The sequence shown here is derived from an EMBL/GenBank/DDBJ whole genome shotgun (WGS) entry which is preliminary data.</text>
</comment>
<dbReference type="Proteomes" id="UP000241444">
    <property type="component" value="Unassembled WGS sequence"/>
</dbReference>
<keyword evidence="1" id="KW-0472">Membrane</keyword>
<feature type="transmembrane region" description="Helical" evidence="1">
    <location>
        <begin position="49"/>
        <end position="73"/>
    </location>
</feature>
<feature type="transmembrane region" description="Helical" evidence="1">
    <location>
        <begin position="21"/>
        <end position="43"/>
    </location>
</feature>
<keyword evidence="1" id="KW-1133">Transmembrane helix</keyword>
<keyword evidence="3" id="KW-1185">Reference proteome</keyword>
<protein>
    <recommendedName>
        <fullName evidence="4">DUF3311 domain-containing protein</fullName>
    </recommendedName>
</protein>
<keyword evidence="1" id="KW-0812">Transmembrane</keyword>
<reference evidence="3" key="1">
    <citation type="submission" date="2017-11" db="EMBL/GenBank/DDBJ databases">
        <authorList>
            <person name="Kuznetsova I."/>
            <person name="Sazanova A."/>
            <person name="Chirak E."/>
            <person name="Safronova V."/>
            <person name="Willems A."/>
        </authorList>
    </citation>
    <scope>NUCLEOTIDE SEQUENCE [LARGE SCALE GENOMIC DNA]</scope>
    <source>
        <strain evidence="3">STM 196</strain>
    </source>
</reference>
<evidence type="ECO:0000313" key="3">
    <source>
        <dbReference type="Proteomes" id="UP000241444"/>
    </source>
</evidence>
<dbReference type="OrthoDB" id="9157035at2"/>
<sequence length="83" mass="9096">MSGRHASRSHGGRGPARGPRLQLLLAIWGAALVLFNFPMLIVWDRDMMLFGLPLLPVALFGIWAALIGVLAWASERIRHTPGP</sequence>
<accession>A0A2P7B5G8</accession>
<evidence type="ECO:0000256" key="1">
    <source>
        <dbReference type="SAM" id="Phobius"/>
    </source>
</evidence>
<proteinExistence type="predicted"/>
<organism evidence="2 3">
    <name type="scientific">Phyllobacterium brassicacearum</name>
    <dbReference type="NCBI Taxonomy" id="314235"/>
    <lineage>
        <taxon>Bacteria</taxon>
        <taxon>Pseudomonadati</taxon>
        <taxon>Pseudomonadota</taxon>
        <taxon>Alphaproteobacteria</taxon>
        <taxon>Hyphomicrobiales</taxon>
        <taxon>Phyllobacteriaceae</taxon>
        <taxon>Phyllobacterium</taxon>
    </lineage>
</organism>
<dbReference type="EMBL" id="PGGO01000035">
    <property type="protein sequence ID" value="PSH61714.1"/>
    <property type="molecule type" value="Genomic_DNA"/>
</dbReference>
<dbReference type="AlphaFoldDB" id="A0A2P7B5G8"/>
<gene>
    <name evidence="2" type="ORF">CU102_26725</name>
</gene>
<evidence type="ECO:0008006" key="4">
    <source>
        <dbReference type="Google" id="ProtNLM"/>
    </source>
</evidence>
<name>A0A2P7B5G8_9HYPH</name>
<evidence type="ECO:0000313" key="2">
    <source>
        <dbReference type="EMBL" id="PSH61714.1"/>
    </source>
</evidence>